<accession>A0A1I3UCR4</accession>
<dbReference type="STRING" id="1477437.SAMN05444682_11494"/>
<evidence type="ECO:0000256" key="1">
    <source>
        <dbReference type="SAM" id="SignalP"/>
    </source>
</evidence>
<keyword evidence="1" id="KW-0732">Signal</keyword>
<dbReference type="PROSITE" id="PS51257">
    <property type="entry name" value="PROKAR_LIPOPROTEIN"/>
    <property type="match status" value="1"/>
</dbReference>
<proteinExistence type="predicted"/>
<dbReference type="EMBL" id="FOQO01000014">
    <property type="protein sequence ID" value="SFJ80695.1"/>
    <property type="molecule type" value="Genomic_DNA"/>
</dbReference>
<organism evidence="2 3">
    <name type="scientific">Parapedobacter indicus</name>
    <dbReference type="NCBI Taxonomy" id="1477437"/>
    <lineage>
        <taxon>Bacteria</taxon>
        <taxon>Pseudomonadati</taxon>
        <taxon>Bacteroidota</taxon>
        <taxon>Sphingobacteriia</taxon>
        <taxon>Sphingobacteriales</taxon>
        <taxon>Sphingobacteriaceae</taxon>
        <taxon>Parapedobacter</taxon>
    </lineage>
</organism>
<feature type="signal peptide" evidence="1">
    <location>
        <begin position="1"/>
        <end position="23"/>
    </location>
</feature>
<evidence type="ECO:0000313" key="2">
    <source>
        <dbReference type="EMBL" id="SFJ80695.1"/>
    </source>
</evidence>
<protein>
    <recommendedName>
        <fullName evidence="4">Membrane-bound lysozyme-inhibitor of c-type lysozyme</fullName>
    </recommendedName>
</protein>
<dbReference type="AlphaFoldDB" id="A0A1I3UCR4"/>
<gene>
    <name evidence="2" type="ORF">SAMN05444682_11494</name>
</gene>
<keyword evidence="3" id="KW-1185">Reference proteome</keyword>
<name>A0A1I3UCR4_9SPHI</name>
<feature type="chain" id="PRO_5011693338" description="Membrane-bound lysozyme-inhibitor of c-type lysozyme" evidence="1">
    <location>
        <begin position="24"/>
        <end position="108"/>
    </location>
</feature>
<reference evidence="2 3" key="1">
    <citation type="submission" date="2016-10" db="EMBL/GenBank/DDBJ databases">
        <authorList>
            <person name="de Groot N.N."/>
        </authorList>
    </citation>
    <scope>NUCLEOTIDE SEQUENCE [LARGE SCALE GENOMIC DNA]</scope>
    <source>
        <strain evidence="2 3">RK1</strain>
    </source>
</reference>
<dbReference type="OrthoDB" id="839085at2"/>
<dbReference type="RefSeq" id="WP_090631618.1">
    <property type="nucleotide sequence ID" value="NZ_FOQO01000014.1"/>
</dbReference>
<dbReference type="Proteomes" id="UP000198670">
    <property type="component" value="Unassembled WGS sequence"/>
</dbReference>
<sequence length="108" mass="11710">MKKLIRILSVAICGLLVFQSCGEANKKTDIVDSGTYQGVAEEVDSGEQEIYVRTTDGKLLELYFTGRTALTRADGTPAEFSELTEGGNVEVQVEKTGNKLEPIAVKIL</sequence>
<evidence type="ECO:0008006" key="4">
    <source>
        <dbReference type="Google" id="ProtNLM"/>
    </source>
</evidence>
<evidence type="ECO:0000313" key="3">
    <source>
        <dbReference type="Proteomes" id="UP000198670"/>
    </source>
</evidence>